<reference evidence="1 2" key="1">
    <citation type="submission" date="2024-09" db="EMBL/GenBank/DDBJ databases">
        <authorList>
            <person name="Sun Q."/>
            <person name="Mori K."/>
        </authorList>
    </citation>
    <scope>NUCLEOTIDE SEQUENCE [LARGE SCALE GENOMIC DNA]</scope>
    <source>
        <strain evidence="1 2">TBRC 3947</strain>
    </source>
</reference>
<evidence type="ECO:0000313" key="1">
    <source>
        <dbReference type="EMBL" id="MFC0533724.1"/>
    </source>
</evidence>
<keyword evidence="2" id="KW-1185">Reference proteome</keyword>
<accession>A0ABV6MGK5</accession>
<dbReference type="Proteomes" id="UP001589867">
    <property type="component" value="Unassembled WGS sequence"/>
</dbReference>
<dbReference type="EMBL" id="JBHLUH010000089">
    <property type="protein sequence ID" value="MFC0533724.1"/>
    <property type="molecule type" value="Genomic_DNA"/>
</dbReference>
<dbReference type="Gene3D" id="3.20.20.300">
    <property type="entry name" value="Glycoside hydrolase, family 3, N-terminal domain"/>
    <property type="match status" value="1"/>
</dbReference>
<proteinExistence type="predicted"/>
<dbReference type="InterPro" id="IPR036962">
    <property type="entry name" value="Glyco_hydro_3_N_sf"/>
</dbReference>
<name>A0ABV6MGK5_9ACTN</name>
<protein>
    <submittedName>
        <fullName evidence="1">Uncharacterized protein</fullName>
    </submittedName>
</protein>
<sequence length="63" mass="7008">MSLLHQYQPAIPRLDVGAFRTGTEALHGVAWLGEATVFPQAIGLSTTCGRWRARARRRSTSRQ</sequence>
<organism evidence="1 2">
    <name type="scientific">Phytohabitans kaempferiae</name>
    <dbReference type="NCBI Taxonomy" id="1620943"/>
    <lineage>
        <taxon>Bacteria</taxon>
        <taxon>Bacillati</taxon>
        <taxon>Actinomycetota</taxon>
        <taxon>Actinomycetes</taxon>
        <taxon>Micromonosporales</taxon>
        <taxon>Micromonosporaceae</taxon>
    </lineage>
</organism>
<gene>
    <name evidence="1" type="ORF">ACFFIA_39585</name>
</gene>
<comment type="caution">
    <text evidence="1">The sequence shown here is derived from an EMBL/GenBank/DDBJ whole genome shotgun (WGS) entry which is preliminary data.</text>
</comment>
<evidence type="ECO:0000313" key="2">
    <source>
        <dbReference type="Proteomes" id="UP001589867"/>
    </source>
</evidence>
<dbReference type="RefSeq" id="WP_377261696.1">
    <property type="nucleotide sequence ID" value="NZ_JBHLUH010000089.1"/>
</dbReference>